<reference evidence="1 2" key="1">
    <citation type="submission" date="2015-04" db="EMBL/GenBank/DDBJ databases">
        <authorList>
            <person name="Syromyatnikov M.Y."/>
            <person name="Popov V.N."/>
        </authorList>
    </citation>
    <scope>NUCLEOTIDE SEQUENCE [LARGE SCALE GENOMIC DNA]</scope>
</reference>
<proteinExistence type="predicted"/>
<keyword evidence="2" id="KW-1185">Reference proteome</keyword>
<evidence type="ECO:0000313" key="1">
    <source>
        <dbReference type="EMBL" id="CRK93907.1"/>
    </source>
</evidence>
<organism evidence="1 2">
    <name type="scientific">Clunio marinus</name>
    <dbReference type="NCBI Taxonomy" id="568069"/>
    <lineage>
        <taxon>Eukaryota</taxon>
        <taxon>Metazoa</taxon>
        <taxon>Ecdysozoa</taxon>
        <taxon>Arthropoda</taxon>
        <taxon>Hexapoda</taxon>
        <taxon>Insecta</taxon>
        <taxon>Pterygota</taxon>
        <taxon>Neoptera</taxon>
        <taxon>Endopterygota</taxon>
        <taxon>Diptera</taxon>
        <taxon>Nematocera</taxon>
        <taxon>Chironomoidea</taxon>
        <taxon>Chironomidae</taxon>
        <taxon>Clunio</taxon>
    </lineage>
</organism>
<evidence type="ECO:0000313" key="2">
    <source>
        <dbReference type="Proteomes" id="UP000183832"/>
    </source>
</evidence>
<name>A0A1J1I127_9DIPT</name>
<dbReference type="Proteomes" id="UP000183832">
    <property type="component" value="Unassembled WGS sequence"/>
</dbReference>
<dbReference type="EMBL" id="CVRI01000038">
    <property type="protein sequence ID" value="CRK93907.1"/>
    <property type="molecule type" value="Genomic_DNA"/>
</dbReference>
<sequence>MKEESENKCAQNMNERYTSQESKKVFRCRLNMFVLHTRVITNRPKRRRLSEQILFEFKLSSVA</sequence>
<dbReference type="AlphaFoldDB" id="A0A1J1I127"/>
<protein>
    <submittedName>
        <fullName evidence="1">CLUMA_CG007434, isoform A</fullName>
    </submittedName>
</protein>
<gene>
    <name evidence="1" type="ORF">CLUMA_CG007434</name>
</gene>
<accession>A0A1J1I127</accession>